<keyword evidence="4" id="KW-1185">Reference proteome</keyword>
<dbReference type="EnsemblMetazoa" id="ACHR001309-RA">
    <property type="protein sequence ID" value="ACHR001309-PA"/>
    <property type="gene ID" value="ACHR001309"/>
</dbReference>
<dbReference type="Pfam" id="PF16064">
    <property type="entry name" value="DUF4806"/>
    <property type="match status" value="1"/>
</dbReference>
<sequence length="455" mass="51555">MAGRQSFSSSSNDRHTVPDGYTFGMPYAVIETTDALGNKELLAAPESWIQRRPNSKHYLCWPNVRNINSLNALLQDERSVPSLMWERHECVIKRQHLGSLELATKAIDGIQKQNETSPASNTRKSTQERLKQPTDDQQLSCSSADPFKHKTNLKTSQIPEMFSTLKRLIDNNQEEMTKKMNEGFFRIQKTMVSLMHKRGGTIEQSTVGLSATASASASVAAAAVLPTSASSTNYFGFNMKPLKTVEEMNDFEERLKDENYRKQVHGWIDSIISYERNPEGRMMEILDLMFDRHLLPLFSWTGASSKGIEKRAFAGYRNIISLYVYTGTTATHQADKLFVTNFFMKKLRHASNRAATLKGLRRCVPHSPATRRIRPSKATKSVSDVDESAKYEKIGRVEHNIKTNADNHRIVKIDPADLQDVIVEDHQYVDFGNIELKPVDDMQPTLFMSAEDESE</sequence>
<feature type="compositionally biased region" description="Basic and acidic residues" evidence="1">
    <location>
        <begin position="125"/>
        <end position="134"/>
    </location>
</feature>
<dbReference type="Proteomes" id="UP000075881">
    <property type="component" value="Unassembled WGS sequence"/>
</dbReference>
<evidence type="ECO:0000259" key="2">
    <source>
        <dbReference type="Pfam" id="PF16064"/>
    </source>
</evidence>
<evidence type="ECO:0000313" key="4">
    <source>
        <dbReference type="Proteomes" id="UP000075881"/>
    </source>
</evidence>
<organism evidence="3 4">
    <name type="scientific">Anopheles christyi</name>
    <dbReference type="NCBI Taxonomy" id="43041"/>
    <lineage>
        <taxon>Eukaryota</taxon>
        <taxon>Metazoa</taxon>
        <taxon>Ecdysozoa</taxon>
        <taxon>Arthropoda</taxon>
        <taxon>Hexapoda</taxon>
        <taxon>Insecta</taxon>
        <taxon>Pterygota</taxon>
        <taxon>Neoptera</taxon>
        <taxon>Endopterygota</taxon>
        <taxon>Diptera</taxon>
        <taxon>Nematocera</taxon>
        <taxon>Culicoidea</taxon>
        <taxon>Culicidae</taxon>
        <taxon>Anophelinae</taxon>
        <taxon>Anopheles</taxon>
    </lineage>
</organism>
<dbReference type="VEuPathDB" id="VectorBase:ACHR001309"/>
<evidence type="ECO:0000256" key="1">
    <source>
        <dbReference type="SAM" id="MobiDB-lite"/>
    </source>
</evidence>
<feature type="compositionally biased region" description="Polar residues" evidence="1">
    <location>
        <begin position="111"/>
        <end position="124"/>
    </location>
</feature>
<dbReference type="STRING" id="43041.A0A182JS27"/>
<dbReference type="AlphaFoldDB" id="A0A182JS27"/>
<evidence type="ECO:0000313" key="3">
    <source>
        <dbReference type="EnsemblMetazoa" id="ACHR001309-PA"/>
    </source>
</evidence>
<accession>A0A182JS27</accession>
<reference evidence="4" key="1">
    <citation type="submission" date="2013-03" db="EMBL/GenBank/DDBJ databases">
        <title>The Genome Sequence of Anopheles christyi ACHKN1017.</title>
        <authorList>
            <consortium name="The Broad Institute Genomics Platform"/>
            <person name="Neafsey D.E."/>
            <person name="Besansky N."/>
            <person name="Walker B."/>
            <person name="Young S.K."/>
            <person name="Zeng Q."/>
            <person name="Gargeya S."/>
            <person name="Fitzgerald M."/>
            <person name="Haas B."/>
            <person name="Abouelleil A."/>
            <person name="Allen A.W."/>
            <person name="Alvarado L."/>
            <person name="Arachchi H.M."/>
            <person name="Berlin A.M."/>
            <person name="Chapman S.B."/>
            <person name="Gainer-Dewar J."/>
            <person name="Goldberg J."/>
            <person name="Griggs A."/>
            <person name="Gujja S."/>
            <person name="Hansen M."/>
            <person name="Howarth C."/>
            <person name="Imamovic A."/>
            <person name="Ireland A."/>
            <person name="Larimer J."/>
            <person name="McCowan C."/>
            <person name="Murphy C."/>
            <person name="Pearson M."/>
            <person name="Poon T.W."/>
            <person name="Priest M."/>
            <person name="Roberts A."/>
            <person name="Saif S."/>
            <person name="Shea T."/>
            <person name="Sisk P."/>
            <person name="Sykes S."/>
            <person name="Wortman J."/>
            <person name="Nusbaum C."/>
            <person name="Birren B."/>
        </authorList>
    </citation>
    <scope>NUCLEOTIDE SEQUENCE [LARGE SCALE GENOMIC DNA]</scope>
    <source>
        <strain evidence="4">ACHKN1017</strain>
    </source>
</reference>
<name>A0A182JS27_9DIPT</name>
<proteinExistence type="predicted"/>
<protein>
    <submittedName>
        <fullName evidence="3">DUF4806 domain-containing protein</fullName>
    </submittedName>
</protein>
<feature type="domain" description="DUF4806" evidence="2">
    <location>
        <begin position="240"/>
        <end position="321"/>
    </location>
</feature>
<dbReference type="InterPro" id="IPR032071">
    <property type="entry name" value="DUF4806"/>
</dbReference>
<feature type="region of interest" description="Disordered" evidence="1">
    <location>
        <begin position="109"/>
        <end position="153"/>
    </location>
</feature>
<reference evidence="3" key="2">
    <citation type="submission" date="2020-05" db="UniProtKB">
        <authorList>
            <consortium name="EnsemblMetazoa"/>
        </authorList>
    </citation>
    <scope>IDENTIFICATION</scope>
    <source>
        <strain evidence="3">ACHKN1017</strain>
    </source>
</reference>